<dbReference type="InterPro" id="IPR048270">
    <property type="entry name" value="PNMA_C"/>
</dbReference>
<dbReference type="SUPFAM" id="SSF54928">
    <property type="entry name" value="RNA-binding domain, RBD"/>
    <property type="match status" value="1"/>
</dbReference>
<keyword evidence="4" id="KW-1185">Reference proteome</keyword>
<reference evidence="3" key="1">
    <citation type="submission" date="2025-08" db="UniProtKB">
        <authorList>
            <consortium name="Ensembl"/>
        </authorList>
    </citation>
    <scope>IDENTIFICATION</scope>
</reference>
<dbReference type="Pfam" id="PF14893">
    <property type="entry name" value="PNMA"/>
    <property type="match status" value="1"/>
</dbReference>
<evidence type="ECO:0000256" key="1">
    <source>
        <dbReference type="SAM" id="MobiDB-lite"/>
    </source>
</evidence>
<proteinExistence type="predicted"/>
<dbReference type="Proteomes" id="UP000261580">
    <property type="component" value="Unassembled WGS sequence"/>
</dbReference>
<feature type="compositionally biased region" description="Polar residues" evidence="1">
    <location>
        <begin position="138"/>
        <end position="157"/>
    </location>
</feature>
<organism evidence="3 4">
    <name type="scientific">Neolamprologus brichardi</name>
    <name type="common">Fairy cichlid</name>
    <name type="synonym">Lamprologus brichardi</name>
    <dbReference type="NCBI Taxonomy" id="32507"/>
    <lineage>
        <taxon>Eukaryota</taxon>
        <taxon>Metazoa</taxon>
        <taxon>Chordata</taxon>
        <taxon>Craniata</taxon>
        <taxon>Vertebrata</taxon>
        <taxon>Euteleostomi</taxon>
        <taxon>Actinopterygii</taxon>
        <taxon>Neopterygii</taxon>
        <taxon>Teleostei</taxon>
        <taxon>Neoteleostei</taxon>
        <taxon>Acanthomorphata</taxon>
        <taxon>Ovalentaria</taxon>
        <taxon>Cichlomorphae</taxon>
        <taxon>Cichliformes</taxon>
        <taxon>Cichlidae</taxon>
        <taxon>African cichlids</taxon>
        <taxon>Pseudocrenilabrinae</taxon>
        <taxon>Lamprologini</taxon>
        <taxon>Neolamprologus</taxon>
    </lineage>
</organism>
<feature type="domain" description="Paraneoplastic antigen Ma-like C-terminal" evidence="2">
    <location>
        <begin position="240"/>
        <end position="396"/>
    </location>
</feature>
<evidence type="ECO:0000313" key="4">
    <source>
        <dbReference type="Proteomes" id="UP000261580"/>
    </source>
</evidence>
<dbReference type="AlphaFoldDB" id="A0A3Q4G5H2"/>
<dbReference type="GO" id="GO:0003676">
    <property type="term" value="F:nucleic acid binding"/>
    <property type="evidence" value="ECO:0007669"/>
    <property type="project" value="InterPro"/>
</dbReference>
<reference evidence="3" key="2">
    <citation type="submission" date="2025-09" db="UniProtKB">
        <authorList>
            <consortium name="Ensembl"/>
        </authorList>
    </citation>
    <scope>IDENTIFICATION</scope>
</reference>
<dbReference type="PANTHER" id="PTHR23095:SF53">
    <property type="entry name" value="ZINC FINGER CCHC DOMAIN-CONTAINING PROTEIN 12-LIKE"/>
    <property type="match status" value="1"/>
</dbReference>
<accession>A0A3Q4G5H2</accession>
<dbReference type="InterPro" id="IPR035979">
    <property type="entry name" value="RBD_domain_sf"/>
</dbReference>
<dbReference type="STRING" id="32507.ENSNBRP00000001328"/>
<dbReference type="PANTHER" id="PTHR23095">
    <property type="entry name" value="PARANEOPLASTIC ANTIGEN"/>
    <property type="match status" value="1"/>
</dbReference>
<feature type="region of interest" description="Disordered" evidence="1">
    <location>
        <begin position="177"/>
        <end position="197"/>
    </location>
</feature>
<sequence length="436" mass="48298">MDVIQSEGVKVPNSVLVGGLTGDEVDNEVIDYLGQFGSIGRVVKVTSTEAQFKNTAIVEFQSGEPVQFLKDSLPCKRQSRNPSVVHHIQLLSALYAADRGSCLTHSYLTELKGLAKLSGADFEKVLLDELARMKKSTESNPTVGPNVTVPDQNLQLTSDTDQDEPAIIEHQSPVSDLTHLPEHDSHSSSPSVEVTASHRKTTIYLPPEQLTTPEVQRVVVEHVIKNNEMPSQGHAKLRPFSGKTPCSTFEADYDTWRNNVEFHLTDCTISDKHMVRKIVESLLPPAANIVKHLGPNASPHDYLSLLDSAYGTVDDGDELFAKFLSTNQNSGEKPSAYLQRLQITLSKVIKRGGITTNDSDRQLLKQFCRGCWNNSLITTLQLEQKKDKPPSFPELLLMLRTEEDRQAAKSSRMKQHLGISKPKAHLNSLEVGEYVT</sequence>
<dbReference type="GeneTree" id="ENSGT01030000234522"/>
<evidence type="ECO:0000313" key="3">
    <source>
        <dbReference type="Ensembl" id="ENSNBRP00000001328.1"/>
    </source>
</evidence>
<feature type="region of interest" description="Disordered" evidence="1">
    <location>
        <begin position="136"/>
        <end position="157"/>
    </location>
</feature>
<dbReference type="Ensembl" id="ENSNBRT00000001387.1">
    <property type="protein sequence ID" value="ENSNBRP00000001328.1"/>
    <property type="gene ID" value="ENSNBRG00000001107.1"/>
</dbReference>
<protein>
    <submittedName>
        <fullName evidence="3">Uncharacterized LOC102789091</fullName>
    </submittedName>
</protein>
<dbReference type="OMA" id="VIVEFEY"/>
<dbReference type="CDD" id="cd00590">
    <property type="entry name" value="RRM_SF"/>
    <property type="match status" value="1"/>
</dbReference>
<evidence type="ECO:0000259" key="2">
    <source>
        <dbReference type="Pfam" id="PF14893"/>
    </source>
</evidence>
<name>A0A3Q4G5H2_NEOBR</name>
<dbReference type="InterPro" id="IPR026523">
    <property type="entry name" value="PNMA"/>
</dbReference>
<dbReference type="Bgee" id="ENSNBRG00000001107">
    <property type="expression patterns" value="Expressed in zone of skin and 1 other cell type or tissue"/>
</dbReference>